<name>A0A382YWP3_9ZZZZ</name>
<feature type="non-terminal residue" evidence="1">
    <location>
        <position position="1"/>
    </location>
</feature>
<protein>
    <submittedName>
        <fullName evidence="1">Uncharacterized protein</fullName>
    </submittedName>
</protein>
<reference evidence="1" key="1">
    <citation type="submission" date="2018-05" db="EMBL/GenBank/DDBJ databases">
        <authorList>
            <person name="Lanie J.A."/>
            <person name="Ng W.-L."/>
            <person name="Kazmierczak K.M."/>
            <person name="Andrzejewski T.M."/>
            <person name="Davidsen T.M."/>
            <person name="Wayne K.J."/>
            <person name="Tettelin H."/>
            <person name="Glass J.I."/>
            <person name="Rusch D."/>
            <person name="Podicherti R."/>
            <person name="Tsui H.-C.T."/>
            <person name="Winkler M.E."/>
        </authorList>
    </citation>
    <scope>NUCLEOTIDE SEQUENCE</scope>
</reference>
<dbReference type="EMBL" id="UINC01179041">
    <property type="protein sequence ID" value="SVD87520.1"/>
    <property type="molecule type" value="Genomic_DNA"/>
</dbReference>
<evidence type="ECO:0000313" key="1">
    <source>
        <dbReference type="EMBL" id="SVD87520.1"/>
    </source>
</evidence>
<feature type="non-terminal residue" evidence="1">
    <location>
        <position position="30"/>
    </location>
</feature>
<gene>
    <name evidence="1" type="ORF">METZ01_LOCUS440374</name>
</gene>
<accession>A0A382YWP3</accession>
<dbReference type="AlphaFoldDB" id="A0A382YWP3"/>
<sequence length="30" mass="3670">MNMKTKKWDDFRDPYQGIIRNLINNIDICN</sequence>
<proteinExistence type="predicted"/>
<organism evidence="1">
    <name type="scientific">marine metagenome</name>
    <dbReference type="NCBI Taxonomy" id="408172"/>
    <lineage>
        <taxon>unclassified sequences</taxon>
        <taxon>metagenomes</taxon>
        <taxon>ecological metagenomes</taxon>
    </lineage>
</organism>